<dbReference type="GO" id="GO:0009360">
    <property type="term" value="C:DNA polymerase III complex"/>
    <property type="evidence" value="ECO:0007669"/>
    <property type="project" value="TreeGrafter"/>
</dbReference>
<dbReference type="Gene3D" id="1.10.8.60">
    <property type="match status" value="1"/>
</dbReference>
<proteinExistence type="inferred from homology"/>
<organism evidence="9 10">
    <name type="scientific">Candidatus Uhrbacteria bacterium GW2011_GWF2_46_218</name>
    <dbReference type="NCBI Taxonomy" id="1619001"/>
    <lineage>
        <taxon>Bacteria</taxon>
        <taxon>Candidatus Uhriibacteriota</taxon>
    </lineage>
</organism>
<evidence type="ECO:0000256" key="4">
    <source>
        <dbReference type="ARBA" id="ARBA00022705"/>
    </source>
</evidence>
<dbReference type="InterPro" id="IPR048466">
    <property type="entry name" value="DNA_pol3_delta-like_C"/>
</dbReference>
<evidence type="ECO:0000256" key="7">
    <source>
        <dbReference type="ARBA" id="ARBA00049244"/>
    </source>
</evidence>
<name>A0A0G1PHS0_9BACT</name>
<dbReference type="Gene3D" id="1.20.272.10">
    <property type="match status" value="1"/>
</dbReference>
<dbReference type="EC" id="2.7.7.7" evidence="1"/>
<dbReference type="GO" id="GO:0006261">
    <property type="term" value="P:DNA-templated DNA replication"/>
    <property type="evidence" value="ECO:0007669"/>
    <property type="project" value="TreeGrafter"/>
</dbReference>
<comment type="caution">
    <text evidence="9">The sequence shown here is derived from an EMBL/GenBank/DDBJ whole genome shotgun (WGS) entry which is preliminary data.</text>
</comment>
<protein>
    <recommendedName>
        <fullName evidence="1">DNA-directed DNA polymerase</fullName>
        <ecNumber evidence="1">2.7.7.7</ecNumber>
    </recommendedName>
</protein>
<sequence length="325" mass="37185">MLICVYGDDTFRAREKVKQMQDAFREKFDPSGFNTTFFPEEGKTTIEMGAALQAMCSAPFLSPKRLVILKDLLSSWKKSDVIAWKEGVSHVPDSSIVIFWETAEPSVIEKNILFQDLQKQGQVHAYPFPMLKDVQLERWVQERVKKLGGVMESRARKLLVEYSGADLWRLQTELEKLVAYAQGQEITEEMVRTLVSASFEEHIFAFIDAVSQKDGKRILKLLQEERWAGTNDHYVLSMLARQIRLLLGARALFEKHQGKISKDQLKDALGVHPFVAQKLLGQIKGFSLPVLKEAHRALYCYDSFIKQGRIDSTLAVDLFLVQLFK</sequence>
<dbReference type="InterPro" id="IPR027417">
    <property type="entry name" value="P-loop_NTPase"/>
</dbReference>
<dbReference type="SUPFAM" id="SSF48019">
    <property type="entry name" value="post-AAA+ oligomerization domain-like"/>
    <property type="match status" value="1"/>
</dbReference>
<dbReference type="GO" id="GO:0003677">
    <property type="term" value="F:DNA binding"/>
    <property type="evidence" value="ECO:0007669"/>
    <property type="project" value="InterPro"/>
</dbReference>
<gene>
    <name evidence="9" type="ORF">UX45_C0022G0003</name>
</gene>
<evidence type="ECO:0000256" key="6">
    <source>
        <dbReference type="ARBA" id="ARBA00034754"/>
    </source>
</evidence>
<keyword evidence="5" id="KW-0239">DNA-directed DNA polymerase</keyword>
<dbReference type="Gene3D" id="3.40.50.300">
    <property type="entry name" value="P-loop containing nucleotide triphosphate hydrolases"/>
    <property type="match status" value="1"/>
</dbReference>
<reference evidence="9 10" key="1">
    <citation type="journal article" date="2015" name="Nature">
        <title>rRNA introns, odd ribosomes, and small enigmatic genomes across a large radiation of phyla.</title>
        <authorList>
            <person name="Brown C.T."/>
            <person name="Hug L.A."/>
            <person name="Thomas B.C."/>
            <person name="Sharon I."/>
            <person name="Castelle C.J."/>
            <person name="Singh A."/>
            <person name="Wilkins M.J."/>
            <person name="Williams K.H."/>
            <person name="Banfield J.F."/>
        </authorList>
    </citation>
    <scope>NUCLEOTIDE SEQUENCE [LARGE SCALE GENOMIC DNA]</scope>
</reference>
<dbReference type="InterPro" id="IPR005790">
    <property type="entry name" value="DNA_polIII_delta"/>
</dbReference>
<evidence type="ECO:0000259" key="8">
    <source>
        <dbReference type="Pfam" id="PF21694"/>
    </source>
</evidence>
<keyword evidence="4" id="KW-0235">DNA replication</keyword>
<evidence type="ECO:0000256" key="1">
    <source>
        <dbReference type="ARBA" id="ARBA00012417"/>
    </source>
</evidence>
<evidence type="ECO:0000256" key="2">
    <source>
        <dbReference type="ARBA" id="ARBA00022679"/>
    </source>
</evidence>
<dbReference type="SUPFAM" id="SSF52540">
    <property type="entry name" value="P-loop containing nucleoside triphosphate hydrolases"/>
    <property type="match status" value="1"/>
</dbReference>
<keyword evidence="2" id="KW-0808">Transferase</keyword>
<dbReference type="PANTHER" id="PTHR34388:SF1">
    <property type="entry name" value="DNA POLYMERASE III SUBUNIT DELTA"/>
    <property type="match status" value="1"/>
</dbReference>
<evidence type="ECO:0000313" key="9">
    <source>
        <dbReference type="EMBL" id="KKU32222.1"/>
    </source>
</evidence>
<dbReference type="NCBIfam" id="TIGR01128">
    <property type="entry name" value="holA"/>
    <property type="match status" value="1"/>
</dbReference>
<dbReference type="InterPro" id="IPR008921">
    <property type="entry name" value="DNA_pol3_clamp-load_cplx_C"/>
</dbReference>
<evidence type="ECO:0000256" key="3">
    <source>
        <dbReference type="ARBA" id="ARBA00022695"/>
    </source>
</evidence>
<dbReference type="Pfam" id="PF21694">
    <property type="entry name" value="DNA_pol3_delta_C"/>
    <property type="match status" value="1"/>
</dbReference>
<comment type="catalytic activity">
    <reaction evidence="7">
        <text>DNA(n) + a 2'-deoxyribonucleoside 5'-triphosphate = DNA(n+1) + diphosphate</text>
        <dbReference type="Rhea" id="RHEA:22508"/>
        <dbReference type="Rhea" id="RHEA-COMP:17339"/>
        <dbReference type="Rhea" id="RHEA-COMP:17340"/>
        <dbReference type="ChEBI" id="CHEBI:33019"/>
        <dbReference type="ChEBI" id="CHEBI:61560"/>
        <dbReference type="ChEBI" id="CHEBI:173112"/>
        <dbReference type="EC" id="2.7.7.7"/>
    </reaction>
</comment>
<keyword evidence="3" id="KW-0548">Nucleotidyltransferase</keyword>
<evidence type="ECO:0000313" key="10">
    <source>
        <dbReference type="Proteomes" id="UP000034705"/>
    </source>
</evidence>
<comment type="similarity">
    <text evidence="6">Belongs to the DNA polymerase HolA subunit family.</text>
</comment>
<dbReference type="EMBL" id="LCMG01000022">
    <property type="protein sequence ID" value="KKU32222.1"/>
    <property type="molecule type" value="Genomic_DNA"/>
</dbReference>
<feature type="domain" description="DNA polymerase III delta subunit-like C-terminal" evidence="8">
    <location>
        <begin position="200"/>
        <end position="323"/>
    </location>
</feature>
<dbReference type="AlphaFoldDB" id="A0A0G1PHS0"/>
<dbReference type="PANTHER" id="PTHR34388">
    <property type="entry name" value="DNA POLYMERASE III SUBUNIT DELTA"/>
    <property type="match status" value="1"/>
</dbReference>
<evidence type="ECO:0000256" key="5">
    <source>
        <dbReference type="ARBA" id="ARBA00022932"/>
    </source>
</evidence>
<dbReference type="GO" id="GO:0003887">
    <property type="term" value="F:DNA-directed DNA polymerase activity"/>
    <property type="evidence" value="ECO:0007669"/>
    <property type="project" value="UniProtKB-KW"/>
</dbReference>
<accession>A0A0G1PHS0</accession>
<dbReference type="Proteomes" id="UP000034705">
    <property type="component" value="Unassembled WGS sequence"/>
</dbReference>